<dbReference type="PANTHER" id="PTHR30093:SF44">
    <property type="entry name" value="TYPE II SECRETION SYSTEM CORE PROTEIN G"/>
    <property type="match status" value="1"/>
</dbReference>
<keyword evidence="2" id="KW-0488">Methylation</keyword>
<evidence type="ECO:0000256" key="4">
    <source>
        <dbReference type="ARBA" id="ARBA00022989"/>
    </source>
</evidence>
<accession>X1MUJ4</accession>
<dbReference type="Pfam" id="PF07963">
    <property type="entry name" value="N_methyl"/>
    <property type="match status" value="1"/>
</dbReference>
<keyword evidence="3 6" id="KW-0812">Transmembrane</keyword>
<dbReference type="InterPro" id="IPR000983">
    <property type="entry name" value="Bac_GSPG_pilin"/>
</dbReference>
<organism evidence="7">
    <name type="scientific">marine sediment metagenome</name>
    <dbReference type="NCBI Taxonomy" id="412755"/>
    <lineage>
        <taxon>unclassified sequences</taxon>
        <taxon>metagenomes</taxon>
        <taxon>ecological metagenomes</taxon>
    </lineage>
</organism>
<dbReference type="Gene3D" id="3.30.700.10">
    <property type="entry name" value="Glycoprotein, Type 4 Pilin"/>
    <property type="match status" value="1"/>
</dbReference>
<comment type="subcellular location">
    <subcellularLocation>
        <location evidence="1">Membrane</location>
        <topology evidence="1">Single-pass membrane protein</topology>
    </subcellularLocation>
</comment>
<dbReference type="PRINTS" id="PR00813">
    <property type="entry name" value="BCTERIALGSPG"/>
</dbReference>
<keyword evidence="4 6" id="KW-1133">Transmembrane helix</keyword>
<dbReference type="InterPro" id="IPR045584">
    <property type="entry name" value="Pilin-like"/>
</dbReference>
<name>X1MUJ4_9ZZZZ</name>
<dbReference type="NCBIfam" id="TIGR02532">
    <property type="entry name" value="IV_pilin_GFxxxE"/>
    <property type="match status" value="1"/>
</dbReference>
<sequence>MKIFTKKGFTLIELLVVIAIIGILASIVLVSLGGARDKAKDARAIADMSQIRATAEMIYASDGDYDNVKCTHDDMKVLCADINAQTGNDVSISIPASPALKYCASVKLLSKKDAADNYYCIDSTGIAKETTGACAATHTCP</sequence>
<dbReference type="SUPFAM" id="SSF54523">
    <property type="entry name" value="Pili subunits"/>
    <property type="match status" value="1"/>
</dbReference>
<evidence type="ECO:0000313" key="7">
    <source>
        <dbReference type="EMBL" id="GAI10024.1"/>
    </source>
</evidence>
<dbReference type="AlphaFoldDB" id="X1MUJ4"/>
<keyword evidence="5 6" id="KW-0472">Membrane</keyword>
<dbReference type="PROSITE" id="PS00409">
    <property type="entry name" value="PROKAR_NTER_METHYL"/>
    <property type="match status" value="1"/>
</dbReference>
<evidence type="ECO:0000256" key="6">
    <source>
        <dbReference type="SAM" id="Phobius"/>
    </source>
</evidence>
<protein>
    <recommendedName>
        <fullName evidence="8">Type II secretion system protein GspG C-terminal domain-containing protein</fullName>
    </recommendedName>
</protein>
<feature type="transmembrane region" description="Helical" evidence="6">
    <location>
        <begin position="12"/>
        <end position="33"/>
    </location>
</feature>
<evidence type="ECO:0000256" key="2">
    <source>
        <dbReference type="ARBA" id="ARBA00022481"/>
    </source>
</evidence>
<dbReference type="GO" id="GO:0015627">
    <property type="term" value="C:type II protein secretion system complex"/>
    <property type="evidence" value="ECO:0007669"/>
    <property type="project" value="InterPro"/>
</dbReference>
<dbReference type="GO" id="GO:0016020">
    <property type="term" value="C:membrane"/>
    <property type="evidence" value="ECO:0007669"/>
    <property type="project" value="UniProtKB-SubCell"/>
</dbReference>
<comment type="caution">
    <text evidence="7">The sequence shown here is derived from an EMBL/GenBank/DDBJ whole genome shotgun (WGS) entry which is preliminary data.</text>
</comment>
<reference evidence="7" key="1">
    <citation type="journal article" date="2014" name="Front. Microbiol.">
        <title>High frequency of phylogenetically diverse reductive dehalogenase-homologous genes in deep subseafloor sedimentary metagenomes.</title>
        <authorList>
            <person name="Kawai M."/>
            <person name="Futagami T."/>
            <person name="Toyoda A."/>
            <person name="Takaki Y."/>
            <person name="Nishi S."/>
            <person name="Hori S."/>
            <person name="Arai W."/>
            <person name="Tsubouchi T."/>
            <person name="Morono Y."/>
            <person name="Uchiyama I."/>
            <person name="Ito T."/>
            <person name="Fujiyama A."/>
            <person name="Inagaki F."/>
            <person name="Takami H."/>
        </authorList>
    </citation>
    <scope>NUCLEOTIDE SEQUENCE</scope>
    <source>
        <strain evidence="7">Expedition CK06-06</strain>
    </source>
</reference>
<gene>
    <name evidence="7" type="ORF">S06H3_15421</name>
</gene>
<dbReference type="InterPro" id="IPR012902">
    <property type="entry name" value="N_methyl_site"/>
</dbReference>
<evidence type="ECO:0008006" key="8">
    <source>
        <dbReference type="Google" id="ProtNLM"/>
    </source>
</evidence>
<dbReference type="PANTHER" id="PTHR30093">
    <property type="entry name" value="GENERAL SECRETION PATHWAY PROTEIN G"/>
    <property type="match status" value="1"/>
</dbReference>
<dbReference type="GO" id="GO:0015628">
    <property type="term" value="P:protein secretion by the type II secretion system"/>
    <property type="evidence" value="ECO:0007669"/>
    <property type="project" value="InterPro"/>
</dbReference>
<evidence type="ECO:0000256" key="5">
    <source>
        <dbReference type="ARBA" id="ARBA00023136"/>
    </source>
</evidence>
<proteinExistence type="predicted"/>
<evidence type="ECO:0000256" key="1">
    <source>
        <dbReference type="ARBA" id="ARBA00004167"/>
    </source>
</evidence>
<dbReference type="EMBL" id="BARV01007588">
    <property type="protein sequence ID" value="GAI10024.1"/>
    <property type="molecule type" value="Genomic_DNA"/>
</dbReference>
<evidence type="ECO:0000256" key="3">
    <source>
        <dbReference type="ARBA" id="ARBA00022692"/>
    </source>
</evidence>